<dbReference type="Gene3D" id="3.40.50.300">
    <property type="entry name" value="P-loop containing nucleotide triphosphate hydrolases"/>
    <property type="match status" value="1"/>
</dbReference>
<comment type="caution">
    <text evidence="1">The sequence shown here is derived from an EMBL/GenBank/DDBJ whole genome shotgun (WGS) entry which is preliminary data.</text>
</comment>
<dbReference type="EMBL" id="JBHUDL010000009">
    <property type="protein sequence ID" value="MFD1633347.1"/>
    <property type="molecule type" value="Genomic_DNA"/>
</dbReference>
<proteinExistence type="predicted"/>
<dbReference type="Proteomes" id="UP001597075">
    <property type="component" value="Unassembled WGS sequence"/>
</dbReference>
<gene>
    <name evidence="1" type="ORF">ACFSBJ_06305</name>
</gene>
<accession>A0ABD6CVT1</accession>
<dbReference type="SUPFAM" id="SSF53795">
    <property type="entry name" value="PEP carboxykinase-like"/>
    <property type="match status" value="1"/>
</dbReference>
<evidence type="ECO:0000313" key="1">
    <source>
        <dbReference type="EMBL" id="MFD1633347.1"/>
    </source>
</evidence>
<dbReference type="RefSeq" id="WP_256405764.1">
    <property type="nucleotide sequence ID" value="NZ_CP187151.1"/>
</dbReference>
<protein>
    <recommendedName>
        <fullName evidence="3">Serine/threonine protein kinase</fullName>
    </recommendedName>
</protein>
<evidence type="ECO:0008006" key="3">
    <source>
        <dbReference type="Google" id="ProtNLM"/>
    </source>
</evidence>
<sequence length="305" mass="32151">MTNPGRDRYEAFGLSVASAWPLSQLSPVEGQSAEPDVIVETGALPQRPEGVTEESTTIHADDDRGFTTLRTPDALYWFYEGVGTLRIREGRDIVVDPAPAAARAAVERLLLGPGMQSVLVQREHLVLHASAVVIGDSLVAVAGPSGRGKSTVAAACSAAGHVVHADDTVAVDSGDCGPCVPPGVPSLGVAPVVANSLSLGGDEVEGRIAVDDDRFSDGARRIERVYLLADDEAFGVDPLPNGAAVFALLRASYSLYDDTNADRAASHLSACGTLAGTARIRRLRRPRSLDRLPELVRLLERDLSD</sequence>
<dbReference type="AlphaFoldDB" id="A0ABD6CVT1"/>
<name>A0ABD6CVT1_9EURY</name>
<dbReference type="InterPro" id="IPR027417">
    <property type="entry name" value="P-loop_NTPase"/>
</dbReference>
<organism evidence="1 2">
    <name type="scientific">Haloplanus ruber</name>
    <dbReference type="NCBI Taxonomy" id="869892"/>
    <lineage>
        <taxon>Archaea</taxon>
        <taxon>Methanobacteriati</taxon>
        <taxon>Methanobacteriota</taxon>
        <taxon>Stenosarchaea group</taxon>
        <taxon>Halobacteria</taxon>
        <taxon>Halobacteriales</taxon>
        <taxon>Haloferacaceae</taxon>
        <taxon>Haloplanus</taxon>
    </lineage>
</organism>
<keyword evidence="2" id="KW-1185">Reference proteome</keyword>
<evidence type="ECO:0000313" key="2">
    <source>
        <dbReference type="Proteomes" id="UP001597075"/>
    </source>
</evidence>
<reference evidence="1 2" key="1">
    <citation type="journal article" date="2019" name="Int. J. Syst. Evol. Microbiol.">
        <title>The Global Catalogue of Microorganisms (GCM) 10K type strain sequencing project: providing services to taxonomists for standard genome sequencing and annotation.</title>
        <authorList>
            <consortium name="The Broad Institute Genomics Platform"/>
            <consortium name="The Broad Institute Genome Sequencing Center for Infectious Disease"/>
            <person name="Wu L."/>
            <person name="Ma J."/>
        </authorList>
    </citation>
    <scope>NUCLEOTIDE SEQUENCE [LARGE SCALE GENOMIC DNA]</scope>
    <source>
        <strain evidence="1 2">CGMCC 1.10594</strain>
    </source>
</reference>